<dbReference type="SMART" id="SM00641">
    <property type="entry name" value="Glyco_25"/>
    <property type="match status" value="1"/>
</dbReference>
<feature type="domain" description="Peptidoglycan binding-like" evidence="4">
    <location>
        <begin position="224"/>
        <end position="279"/>
    </location>
</feature>
<dbReference type="HOGENOM" id="CLU_044973_2_0_9"/>
<dbReference type="PANTHER" id="PTHR34135">
    <property type="entry name" value="LYSOZYME"/>
    <property type="match status" value="1"/>
</dbReference>
<evidence type="ECO:0000256" key="1">
    <source>
        <dbReference type="ARBA" id="ARBA00010646"/>
    </source>
</evidence>
<name>R4K147_CLOPA</name>
<dbReference type="InterPro" id="IPR017853">
    <property type="entry name" value="GH"/>
</dbReference>
<dbReference type="Pfam" id="PF01183">
    <property type="entry name" value="Glyco_hydro_25"/>
    <property type="match status" value="1"/>
</dbReference>
<dbReference type="PANTHER" id="PTHR34135:SF2">
    <property type="entry name" value="LYSOZYME"/>
    <property type="match status" value="1"/>
</dbReference>
<keyword evidence="3" id="KW-0326">Glycosidase</keyword>
<evidence type="ECO:0000259" key="4">
    <source>
        <dbReference type="Pfam" id="PF01471"/>
    </source>
</evidence>
<dbReference type="InterPro" id="IPR018077">
    <property type="entry name" value="Glyco_hydro_fam25_subgr"/>
</dbReference>
<protein>
    <submittedName>
        <fullName evidence="5">Lysozyme M1 (1,4-beta-N-acetylmuramidase)</fullName>
    </submittedName>
</protein>
<evidence type="ECO:0000256" key="2">
    <source>
        <dbReference type="ARBA" id="ARBA00022801"/>
    </source>
</evidence>
<dbReference type="Gene3D" id="3.20.20.80">
    <property type="entry name" value="Glycosidases"/>
    <property type="match status" value="1"/>
</dbReference>
<reference evidence="5 6" key="1">
    <citation type="submission" date="2012-01" db="EMBL/GenBank/DDBJ databases">
        <title>Complete sequence of chromosome of Clostridium pasteurianum BC1.</title>
        <authorList>
            <consortium name="US DOE Joint Genome Institute"/>
            <person name="Lucas S."/>
            <person name="Han J."/>
            <person name="Lapidus A."/>
            <person name="Cheng J.-F."/>
            <person name="Goodwin L."/>
            <person name="Pitluck S."/>
            <person name="Peters L."/>
            <person name="Mikhailova N."/>
            <person name="Teshima H."/>
            <person name="Detter J.C."/>
            <person name="Han C."/>
            <person name="Tapia R."/>
            <person name="Land M."/>
            <person name="Hauser L."/>
            <person name="Kyrpides N."/>
            <person name="Ivanova N."/>
            <person name="Pagani I."/>
            <person name="Dunn J."/>
            <person name="Taghavi S."/>
            <person name="Francis A."/>
            <person name="van der Lelie D."/>
            <person name="Woyke T."/>
        </authorList>
    </citation>
    <scope>NUCLEOTIDE SEQUENCE [LARGE SCALE GENOMIC DNA]</scope>
    <source>
        <strain evidence="5 6">BC1</strain>
    </source>
</reference>
<dbReference type="GO" id="GO:0016052">
    <property type="term" value="P:carbohydrate catabolic process"/>
    <property type="evidence" value="ECO:0007669"/>
    <property type="project" value="TreeGrafter"/>
</dbReference>
<gene>
    <name evidence="5" type="ORF">Clopa_1917</name>
</gene>
<evidence type="ECO:0000313" key="6">
    <source>
        <dbReference type="Proteomes" id="UP000013523"/>
    </source>
</evidence>
<accession>R4K147</accession>
<sequence>MKGIDLNSANNVSNWNLVAKDGVQVLINKATEANFYQDKYLSYRYNTVRSLGIKMGVYHFAGKHGVENEAQYFLNYIKGYKFDTIVFLDIEQPPASYGWSWTKGMAIDYVNKFVAIINKAGYEVGIYTGEYFYNDFLRGNIRSDLKLWIAKYSSNPPVNYPNISWQFTESGHVNGVDGGCDVNYFNENILLNGNNVNPAPQPSININNIQEDVKMNPIRMGENSPRVKLLQSIMKILINDGISIDRAFGQQTYNAVVKYQQIMGISADGIVGVNTINTLLNDLKVGWFKA</sequence>
<dbReference type="RefSeq" id="WP_015615135.1">
    <property type="nucleotide sequence ID" value="NC_021182.1"/>
</dbReference>
<proteinExistence type="inferred from homology"/>
<dbReference type="PATRIC" id="fig|86416.3.peg.1888"/>
<dbReference type="Proteomes" id="UP000013523">
    <property type="component" value="Chromosome"/>
</dbReference>
<dbReference type="AlphaFoldDB" id="R4K147"/>
<dbReference type="EMBL" id="CP003261">
    <property type="protein sequence ID" value="AGK96817.1"/>
    <property type="molecule type" value="Genomic_DNA"/>
</dbReference>
<dbReference type="STRING" id="86416.Clopa_1917"/>
<organism evidence="5 6">
    <name type="scientific">Clostridium pasteurianum BC1</name>
    <dbReference type="NCBI Taxonomy" id="86416"/>
    <lineage>
        <taxon>Bacteria</taxon>
        <taxon>Bacillati</taxon>
        <taxon>Bacillota</taxon>
        <taxon>Clostridia</taxon>
        <taxon>Eubacteriales</taxon>
        <taxon>Clostridiaceae</taxon>
        <taxon>Clostridium</taxon>
    </lineage>
</organism>
<dbReference type="GO" id="GO:0016998">
    <property type="term" value="P:cell wall macromolecule catabolic process"/>
    <property type="evidence" value="ECO:0007669"/>
    <property type="project" value="InterPro"/>
</dbReference>
<dbReference type="InterPro" id="IPR036365">
    <property type="entry name" value="PGBD-like_sf"/>
</dbReference>
<comment type="similarity">
    <text evidence="1">Belongs to the glycosyl hydrolase 25 family.</text>
</comment>
<dbReference type="KEGG" id="cpas:Clopa_1917"/>
<dbReference type="InterPro" id="IPR036366">
    <property type="entry name" value="PGBDSf"/>
</dbReference>
<keyword evidence="6" id="KW-1185">Reference proteome</keyword>
<dbReference type="Pfam" id="PF01471">
    <property type="entry name" value="PG_binding_1"/>
    <property type="match status" value="1"/>
</dbReference>
<dbReference type="InterPro" id="IPR002053">
    <property type="entry name" value="Glyco_hydro_25"/>
</dbReference>
<dbReference type="SUPFAM" id="SSF51445">
    <property type="entry name" value="(Trans)glycosidases"/>
    <property type="match status" value="1"/>
</dbReference>
<dbReference type="Gene3D" id="1.10.101.10">
    <property type="entry name" value="PGBD-like superfamily/PGBD"/>
    <property type="match status" value="1"/>
</dbReference>
<keyword evidence="2" id="KW-0378">Hydrolase</keyword>
<dbReference type="SUPFAM" id="SSF47090">
    <property type="entry name" value="PGBD-like"/>
    <property type="match status" value="1"/>
</dbReference>
<dbReference type="PROSITE" id="PS51904">
    <property type="entry name" value="GLYCOSYL_HYDROL_F25_2"/>
    <property type="match status" value="1"/>
</dbReference>
<dbReference type="InterPro" id="IPR002477">
    <property type="entry name" value="Peptidoglycan-bd-like"/>
</dbReference>
<evidence type="ECO:0000256" key="3">
    <source>
        <dbReference type="ARBA" id="ARBA00023295"/>
    </source>
</evidence>
<dbReference type="GO" id="GO:0003796">
    <property type="term" value="F:lysozyme activity"/>
    <property type="evidence" value="ECO:0007669"/>
    <property type="project" value="InterPro"/>
</dbReference>
<dbReference type="eggNOG" id="COG3757">
    <property type="taxonomic scope" value="Bacteria"/>
</dbReference>
<evidence type="ECO:0000313" key="5">
    <source>
        <dbReference type="EMBL" id="AGK96817.1"/>
    </source>
</evidence>
<dbReference type="GO" id="GO:0009253">
    <property type="term" value="P:peptidoglycan catabolic process"/>
    <property type="evidence" value="ECO:0007669"/>
    <property type="project" value="InterPro"/>
</dbReference>
<dbReference type="OrthoDB" id="9800780at2"/>